<dbReference type="PRINTS" id="PR00081">
    <property type="entry name" value="GDHRDH"/>
</dbReference>
<dbReference type="EMBL" id="CP054706">
    <property type="protein sequence ID" value="QQK79985.1"/>
    <property type="molecule type" value="Genomic_DNA"/>
</dbReference>
<evidence type="ECO:0000256" key="1">
    <source>
        <dbReference type="ARBA" id="ARBA00023002"/>
    </source>
</evidence>
<protein>
    <submittedName>
        <fullName evidence="2">SDR family oxidoreductase</fullName>
    </submittedName>
</protein>
<reference evidence="2 3" key="1">
    <citation type="submission" date="2020-06" db="EMBL/GenBank/DDBJ databases">
        <title>Genomic analysis of Salicibibacter sp. NKC21-4.</title>
        <authorList>
            <person name="Oh Y.J."/>
        </authorList>
    </citation>
    <scope>NUCLEOTIDE SEQUENCE [LARGE SCALE GENOMIC DNA]</scope>
    <source>
        <strain evidence="2 3">NKC21-4</strain>
    </source>
</reference>
<organism evidence="2 3">
    <name type="scientific">Salicibibacter cibi</name>
    <dbReference type="NCBI Taxonomy" id="2743001"/>
    <lineage>
        <taxon>Bacteria</taxon>
        <taxon>Bacillati</taxon>
        <taxon>Bacillota</taxon>
        <taxon>Bacilli</taxon>
        <taxon>Bacillales</taxon>
        <taxon>Bacillaceae</taxon>
        <taxon>Salicibibacter</taxon>
    </lineage>
</organism>
<sequence length="285" mass="31368">MQGKKIIITGASGGIGKETAEVLAARGAQVTIASRNVRRGEDAKADILKRIPHAHLDVEHCDLASLTSVHAFAQTYREKHGHLYALINNAGVVTVKRESTEDSFEKMLGVNHIGHFYLTTKLLPLLNGEDNARIITLSSGAYKWGAIDFADPHLEAFGIWKGYARSKLANVLFTIELARRLKTSFVNAVSVHPGATSTEIGVNRDTGFGQTIHDVLRPFLKTAREGAQTSIYLASTRELVNGGYYYEGGKRQALKKKALDHALAKELWAWSEMEILRRGFTIEAV</sequence>
<dbReference type="AlphaFoldDB" id="A0A7T7CFC5"/>
<dbReference type="SUPFAM" id="SSF51735">
    <property type="entry name" value="NAD(P)-binding Rossmann-fold domains"/>
    <property type="match status" value="1"/>
</dbReference>
<proteinExistence type="predicted"/>
<evidence type="ECO:0000313" key="3">
    <source>
        <dbReference type="Proteomes" id="UP000595349"/>
    </source>
</evidence>
<keyword evidence="3" id="KW-1185">Reference proteome</keyword>
<dbReference type="KEGG" id="scib:HUG20_08855"/>
<dbReference type="InterPro" id="IPR036291">
    <property type="entry name" value="NAD(P)-bd_dom_sf"/>
</dbReference>
<dbReference type="Gene3D" id="3.40.50.720">
    <property type="entry name" value="NAD(P)-binding Rossmann-like Domain"/>
    <property type="match status" value="1"/>
</dbReference>
<accession>A0A7T7CFC5</accession>
<evidence type="ECO:0000313" key="2">
    <source>
        <dbReference type="EMBL" id="QQK79985.1"/>
    </source>
</evidence>
<gene>
    <name evidence="2" type="ORF">HUG20_08855</name>
</gene>
<dbReference type="Proteomes" id="UP000595349">
    <property type="component" value="Chromosome"/>
</dbReference>
<dbReference type="GO" id="GO:0016491">
    <property type="term" value="F:oxidoreductase activity"/>
    <property type="evidence" value="ECO:0007669"/>
    <property type="project" value="UniProtKB-KW"/>
</dbReference>
<name>A0A7T7CFC5_9BACI</name>
<dbReference type="InterPro" id="IPR002347">
    <property type="entry name" value="SDR_fam"/>
</dbReference>
<dbReference type="CDD" id="cd05327">
    <property type="entry name" value="retinol-DH_like_SDR_c_like"/>
    <property type="match status" value="1"/>
</dbReference>
<dbReference type="PANTHER" id="PTHR43157">
    <property type="entry name" value="PHOSPHATIDYLINOSITOL-GLYCAN BIOSYNTHESIS CLASS F PROTEIN-RELATED"/>
    <property type="match status" value="1"/>
</dbReference>
<dbReference type="RefSeq" id="WP_200090160.1">
    <property type="nucleotide sequence ID" value="NZ_CP054706.1"/>
</dbReference>
<dbReference type="Pfam" id="PF00106">
    <property type="entry name" value="adh_short"/>
    <property type="match status" value="1"/>
</dbReference>
<keyword evidence="1" id="KW-0560">Oxidoreductase</keyword>
<dbReference type="PANTHER" id="PTHR43157:SF31">
    <property type="entry name" value="PHOSPHATIDYLINOSITOL-GLYCAN BIOSYNTHESIS CLASS F PROTEIN"/>
    <property type="match status" value="1"/>
</dbReference>